<dbReference type="InterPro" id="IPR001932">
    <property type="entry name" value="PPM-type_phosphatase-like_dom"/>
</dbReference>
<evidence type="ECO:0000256" key="2">
    <source>
        <dbReference type="ARBA" id="ARBA00023125"/>
    </source>
</evidence>
<dbReference type="SUPFAM" id="SSF55781">
    <property type="entry name" value="GAF domain-like"/>
    <property type="match status" value="1"/>
</dbReference>
<organism evidence="5 6">
    <name type="scientific">Paraconexibacter algicola</name>
    <dbReference type="NCBI Taxonomy" id="2133960"/>
    <lineage>
        <taxon>Bacteria</taxon>
        <taxon>Bacillati</taxon>
        <taxon>Actinomycetota</taxon>
        <taxon>Thermoleophilia</taxon>
        <taxon>Solirubrobacterales</taxon>
        <taxon>Paraconexibacteraceae</taxon>
        <taxon>Paraconexibacter</taxon>
    </lineage>
</organism>
<gene>
    <name evidence="5" type="ORF">C7Y72_10175</name>
</gene>
<dbReference type="InterPro" id="IPR052016">
    <property type="entry name" value="Bact_Sigma-Reg"/>
</dbReference>
<proteinExistence type="predicted"/>
<dbReference type="InterPro" id="IPR009057">
    <property type="entry name" value="Homeodomain-like_sf"/>
</dbReference>
<keyword evidence="6" id="KW-1185">Reference proteome</keyword>
<dbReference type="Gene3D" id="1.10.357.10">
    <property type="entry name" value="Tetracycline Repressor, domain 2"/>
    <property type="match status" value="1"/>
</dbReference>
<evidence type="ECO:0000313" key="5">
    <source>
        <dbReference type="EMBL" id="PTL59986.1"/>
    </source>
</evidence>
<evidence type="ECO:0000256" key="3">
    <source>
        <dbReference type="PROSITE-ProRule" id="PRU00335"/>
    </source>
</evidence>
<dbReference type="GO" id="GO:0016791">
    <property type="term" value="F:phosphatase activity"/>
    <property type="evidence" value="ECO:0007669"/>
    <property type="project" value="TreeGrafter"/>
</dbReference>
<dbReference type="Pfam" id="PF07228">
    <property type="entry name" value="SpoIIE"/>
    <property type="match status" value="1"/>
</dbReference>
<comment type="caution">
    <text evidence="5">The sequence shown here is derived from an EMBL/GenBank/DDBJ whole genome shotgun (WGS) entry which is preliminary data.</text>
</comment>
<sequence>MRSVMTASDRRDVVRNRSAILDATISLLDDGETPTAGAVAWRAGVARATVYRHYPTIAALVTEAEETRASQVRRPAADAPSPAPLDIPALLDRVAPPQLPEQIVGEAQRYSRARAVALYLVDIGGTRLLRAAGSLEFPEEMVVRLAAGPEIPAEGIEALHEAVSATLPSVTIAPMVVRGRATGALLALDAQDAGLLQEMARHAGIALAMSEPFSDVIAASRRRKETTAAAETQQLCLPPRLARLSGLRLAGDVLPAYENGGNWFDHAENQDGAWIAAVDTLGSGARAAATSAVALGALRAARTVGSTPRDAIQHMDAAIRSIGGDEVRCSAFVARWHATTSTLFWVAAGDLHPVLADAEGRLTTLRDHALPQLATDPLPETIPTSHRVVRPDERILLLSDGVSGLDGAPLSAAALRELARRSRGASPARTLSLIQGAIRDAGGEDLDDDAMIVVLAPAKGTP</sequence>
<evidence type="ECO:0000313" key="6">
    <source>
        <dbReference type="Proteomes" id="UP000240739"/>
    </source>
</evidence>
<evidence type="ECO:0000256" key="1">
    <source>
        <dbReference type="ARBA" id="ARBA00022801"/>
    </source>
</evidence>
<dbReference type="InterPro" id="IPR036457">
    <property type="entry name" value="PPM-type-like_dom_sf"/>
</dbReference>
<name>A0A2T4UL55_9ACTN</name>
<evidence type="ECO:0000259" key="4">
    <source>
        <dbReference type="PROSITE" id="PS50977"/>
    </source>
</evidence>
<dbReference type="PROSITE" id="PS50977">
    <property type="entry name" value="HTH_TETR_2"/>
    <property type="match status" value="1"/>
</dbReference>
<feature type="DNA-binding region" description="H-T-H motif" evidence="3">
    <location>
        <begin position="35"/>
        <end position="54"/>
    </location>
</feature>
<dbReference type="Gene3D" id="3.60.40.10">
    <property type="entry name" value="PPM-type phosphatase domain"/>
    <property type="match status" value="1"/>
</dbReference>
<reference evidence="5 6" key="1">
    <citation type="submission" date="2018-03" db="EMBL/GenBank/DDBJ databases">
        <title>Aquarubrobacter algicola gen. nov., sp. nov., a novel actinobacterium isolated from shallow eutrophic lake during the end of cyanobacterial harmful algal blooms.</title>
        <authorList>
            <person name="Chun S.J."/>
        </authorList>
    </citation>
    <scope>NUCLEOTIDE SEQUENCE [LARGE SCALE GENOMIC DNA]</scope>
    <source>
        <strain evidence="5 6">Seoho-28</strain>
    </source>
</reference>
<protein>
    <recommendedName>
        <fullName evidence="4">HTH tetR-type domain-containing protein</fullName>
    </recommendedName>
</protein>
<keyword evidence="1" id="KW-0378">Hydrolase</keyword>
<dbReference type="PANTHER" id="PTHR43156:SF2">
    <property type="entry name" value="STAGE II SPORULATION PROTEIN E"/>
    <property type="match status" value="1"/>
</dbReference>
<dbReference type="SUPFAM" id="SSF46689">
    <property type="entry name" value="Homeodomain-like"/>
    <property type="match status" value="1"/>
</dbReference>
<dbReference type="AlphaFoldDB" id="A0A2T4UL55"/>
<dbReference type="PANTHER" id="PTHR43156">
    <property type="entry name" value="STAGE II SPORULATION PROTEIN E-RELATED"/>
    <property type="match status" value="1"/>
</dbReference>
<feature type="domain" description="HTH tetR-type" evidence="4">
    <location>
        <begin position="14"/>
        <end position="72"/>
    </location>
</feature>
<dbReference type="InterPro" id="IPR001647">
    <property type="entry name" value="HTH_TetR"/>
</dbReference>
<accession>A0A2T4UL55</accession>
<dbReference type="Proteomes" id="UP000240739">
    <property type="component" value="Unassembled WGS sequence"/>
</dbReference>
<dbReference type="SUPFAM" id="SSF81606">
    <property type="entry name" value="PP2C-like"/>
    <property type="match status" value="1"/>
</dbReference>
<dbReference type="SMART" id="SM00331">
    <property type="entry name" value="PP2C_SIG"/>
    <property type="match status" value="1"/>
</dbReference>
<dbReference type="EMBL" id="PYYB01000001">
    <property type="protein sequence ID" value="PTL59986.1"/>
    <property type="molecule type" value="Genomic_DNA"/>
</dbReference>
<keyword evidence="2 3" id="KW-0238">DNA-binding</keyword>
<dbReference type="GO" id="GO:0003677">
    <property type="term" value="F:DNA binding"/>
    <property type="evidence" value="ECO:0007669"/>
    <property type="project" value="UniProtKB-UniRule"/>
</dbReference>